<dbReference type="InterPro" id="IPR043161">
    <property type="entry name" value="DOCK_C_lobe_A"/>
</dbReference>
<name>A0AAV7KL23_9METZ</name>
<dbReference type="Gene3D" id="1.20.58.740">
    <property type="match status" value="1"/>
</dbReference>
<dbReference type="Gene3D" id="2.60.40.150">
    <property type="entry name" value="C2 domain"/>
    <property type="match status" value="1"/>
</dbReference>
<accession>A0AAV7KL23</accession>
<dbReference type="PANTHER" id="PTHR23317:SF26">
    <property type="entry name" value="ZIZIMIN, ISOFORM K"/>
    <property type="match status" value="1"/>
</dbReference>
<feature type="compositionally biased region" description="Basic and acidic residues" evidence="3">
    <location>
        <begin position="1290"/>
        <end position="1299"/>
    </location>
</feature>
<dbReference type="Pfam" id="PF11878">
    <property type="entry name" value="DOCK_C-D_N"/>
    <property type="match status" value="1"/>
</dbReference>
<feature type="domain" description="DOCKER" evidence="6">
    <location>
        <begin position="1700"/>
        <end position="2126"/>
    </location>
</feature>
<evidence type="ECO:0000256" key="2">
    <source>
        <dbReference type="PROSITE-ProRule" id="PRU00983"/>
    </source>
</evidence>
<feature type="compositionally biased region" description="Polar residues" evidence="3">
    <location>
        <begin position="1273"/>
        <end position="1289"/>
    </location>
</feature>
<dbReference type="Pfam" id="PF20422">
    <property type="entry name" value="DHR-2_Lobe_B"/>
    <property type="match status" value="1"/>
</dbReference>
<organism evidence="7 8">
    <name type="scientific">Oopsacas minuta</name>
    <dbReference type="NCBI Taxonomy" id="111878"/>
    <lineage>
        <taxon>Eukaryota</taxon>
        <taxon>Metazoa</taxon>
        <taxon>Porifera</taxon>
        <taxon>Hexactinellida</taxon>
        <taxon>Hexasterophora</taxon>
        <taxon>Lyssacinosida</taxon>
        <taxon>Leucopsacidae</taxon>
        <taxon>Oopsacas</taxon>
    </lineage>
</organism>
<dbReference type="Pfam" id="PF14429">
    <property type="entry name" value="DOCK-C2"/>
    <property type="match status" value="1"/>
</dbReference>
<dbReference type="InterPro" id="IPR011993">
    <property type="entry name" value="PH-like_dom_sf"/>
</dbReference>
<feature type="region of interest" description="Disordered" evidence="3">
    <location>
        <begin position="1250"/>
        <end position="1322"/>
    </location>
</feature>
<evidence type="ECO:0000259" key="5">
    <source>
        <dbReference type="PROSITE" id="PS51650"/>
    </source>
</evidence>
<dbReference type="Pfam" id="PF20421">
    <property type="entry name" value="DHR-2_Lobe_C"/>
    <property type="match status" value="1"/>
</dbReference>
<dbReference type="InterPro" id="IPR026791">
    <property type="entry name" value="DOCK"/>
</dbReference>
<dbReference type="Gene3D" id="2.30.29.30">
    <property type="entry name" value="Pleckstrin-homology domain (PH domain)/Phosphotyrosine-binding domain (PTB)"/>
    <property type="match status" value="1"/>
</dbReference>
<keyword evidence="1" id="KW-0344">Guanine-nucleotide releasing factor</keyword>
<dbReference type="Gene3D" id="1.25.40.410">
    <property type="match status" value="1"/>
</dbReference>
<sequence length="2167" mass="248304">MSDYQKTRRFIQHLNPHPAAKMRESVSLAVRRRSMCLEPISRGHVPPSDYESSLQEKSEQIELDLCRTMLLFPEDDLFLKEELRDLRTEYSTVPEHAMFEATGLFAKECLQLFSQNWNVLRRTEEYFCGTSPQFMALEAGQAQEAEGSGPAPVTDTDTLITKGGSRRSSSLPDLPPVYEVDIVEAEEQQQQQKDSELTPNRDSALTRSGYLLQLNIASTGKLIGANRTIQTSKKRWHTLKMNSDGTGFLIESSKPGRGPGVGGKSVVSLVTCISVRKSIRGPEYSFELINSGNKVSHCFMADSNEEMIEWINAIASVLSSDIYMDSRGSSRFSIYTADTLKRGAMTGAHSQQRTTILSGRLQRVGDASADNAKQRRINRKKIFWLYENLARRKVNKYDNDMMYVQSASPPVLTPGFQFIATPEKLNFDLRISSATSRTHIEPFFTSAALYDARFGKKISEEFHFDLNGEERELFDLFLSTLELEQFDMDIQGVSTSIPVKPGFEVWPVEARRALFTVSYPHPDIYLVVRIDKVLQGSINSCVEPYQRGEGRKNILKLADQMKTVFPRLGNYKQPFAWSAKPVFLQNGDLDTDGHFPLIFKQEKERISEEEIIKLLKDFRNIPRLRIQVIPGSLSITLSPLTPEEPGIFTTGLVPLIPMMPTYNQAPFIREVQEFPTHSDILPSPTKLQPFQEFFHILYVYPQSLKLEGVKLGNKFKNLCVKIQFFDSDEKNARPLPNIFGKPPGNIFVDKALTSVIYHYTNPDFAEEVKIYLPIHLDSKHHLLFTYSHISCNIQKLPKKTSPEVVIGYSWLPVLKPHNDTLLNRDIFSLAISSSLPPNYLSHGLDGRSGDIKWIDNRKHLFRVLIRPISSISPQDLCVHSFFVFLEKIQRLNGGVDELEIQQRLQDLHFITLDSLISHLPVILNQLLKLFTLQTLNNNDTGIKILALLVDYAHTLDKHGSLHHLATYVKYQFRSEAYQEYPKEIYTELIRYMLYFTQQEGIDCTNLLKYLWFLLGCVSQSIGYHIFNKKSLRSNRKGRFGQGFYTHLNSLLSSLIALIRSKIDKSIAYIANQSIAVFVRDAFSYMDRGDVFTLVYKYVSQPSSPGEAVHLTKLKFNFLQIVFSHEHYIQLNLPIGDDTTGDSLKLGDEFCQNHYLVGILLREFYITLKYEKNDIRIVAIHMLKDLLAKHDTDPRYCNDHFKRSRVTSLYLPFLSMMLQFAPRVISGYDTHGYQSPQIEFNKSISTESSGMIPASRNLKGKKLSFSSPRGPPTTLRSDSSRNTYGTQSSRSDMRLTEINERPMSSSSQSVIDGKRESESSIQMRKKISSINQSSSYMTLHDEDSSELGRQNNSTDMELGLGQADFSLEEKQLLLACFLNLLKNSDSVQLAKWWDEYFSTLNSLPAQTWDDDEQLPSDFCALLSFFDLLIECLYTFSYFGKKAIYNETLPLVTRGGRDKGKTNTVITTVSEDGSTTSEDSHAMRVQKLAKARSEVSHEVSLILIGVLDVFSSRYHNYLESNSPMMKSYFKVIVTFFSLQHSDAIWVHWYAYLFSFVYNFPSLLFKGQNEFCEFIIFKCLAHCNSRLALVRNEACTLLYFLLRSNLEYSGENFVRTQLYSTISISKLSAAGLIGQSDTFLKRSLKSITTFSSSETSVKKYIQFQDEVQDLMRRLNDILSSQNEMRNVQHDYDELVEVHWRLAASYSNTPELRITWLDNLASMHLKEGFQAEAAQCYLHIAAIVAQYLYNFAIGKLHSSDFENISHNIPKDEGRMKIDQELRGNQSYSEKDLIMMLEKCLRFLYESELFELMLPVFKLILPLLEKNRDFEGMERLFRKMHESTVKTKQVMKTGKRFLGTYFRCKFYGKGFEGNHEKQFIYREPGITALAEFVDKMTDKFTTKLGDLIIFKDSNSMGPKSVVPNKNYIQITHVEPYFLRENKEERLTKFERENNLSHFFFQTPFTKSGRPHGSADSQYMLITILRTRNVFPYIKRRIEVIDSETIEQTPIEVAISALKNKTSDLDKMIRCDPPDLNLLELTLQGCVGTTVNEGPLEYYRVFLSADKVRKQAVNHVESLKNAFKYFIQSSFHALELVSLTLGETRLDYQEQLSGNYQELVDTLEPILHFSAVGSRRKDGNEFYTGKHDHSFMGDRSSFHSHLIFSAISGSPLH</sequence>
<dbReference type="PROSITE" id="PS51651">
    <property type="entry name" value="DOCKER"/>
    <property type="match status" value="1"/>
</dbReference>
<dbReference type="InterPro" id="IPR035892">
    <property type="entry name" value="C2_domain_sf"/>
</dbReference>
<dbReference type="EMBL" id="JAKMXF010000001">
    <property type="protein sequence ID" value="KAI6662013.1"/>
    <property type="molecule type" value="Genomic_DNA"/>
</dbReference>
<dbReference type="SUPFAM" id="SSF50729">
    <property type="entry name" value="PH domain-like"/>
    <property type="match status" value="1"/>
</dbReference>
<comment type="caution">
    <text evidence="7">The sequence shown here is derived from an EMBL/GenBank/DDBJ whole genome shotgun (WGS) entry which is preliminary data.</text>
</comment>
<keyword evidence="8" id="KW-1185">Reference proteome</keyword>
<dbReference type="Proteomes" id="UP001165289">
    <property type="component" value="Unassembled WGS sequence"/>
</dbReference>
<proteinExistence type="inferred from homology"/>
<feature type="domain" description="C2 DOCK-type" evidence="5">
    <location>
        <begin position="694"/>
        <end position="868"/>
    </location>
</feature>
<protein>
    <submittedName>
        <fullName evidence="7">Dedicator of cytokinesis protein 9 isoform X26</fullName>
    </submittedName>
</protein>
<dbReference type="InterPro" id="IPR027007">
    <property type="entry name" value="C2_DOCK-type_domain"/>
</dbReference>
<dbReference type="InterPro" id="IPR046773">
    <property type="entry name" value="DOCKER_Lobe_C"/>
</dbReference>
<dbReference type="InterPro" id="IPR046769">
    <property type="entry name" value="DOCKER_Lobe_A"/>
</dbReference>
<dbReference type="PANTHER" id="PTHR23317">
    <property type="entry name" value="DEDICATOR OF CYTOKINESIS DOCK"/>
    <property type="match status" value="1"/>
</dbReference>
<evidence type="ECO:0000259" key="4">
    <source>
        <dbReference type="PROSITE" id="PS50003"/>
    </source>
</evidence>
<evidence type="ECO:0000313" key="8">
    <source>
        <dbReference type="Proteomes" id="UP001165289"/>
    </source>
</evidence>
<dbReference type="SMART" id="SM00233">
    <property type="entry name" value="PH"/>
    <property type="match status" value="1"/>
</dbReference>
<evidence type="ECO:0000259" key="6">
    <source>
        <dbReference type="PROSITE" id="PS51651"/>
    </source>
</evidence>
<evidence type="ECO:0000256" key="3">
    <source>
        <dbReference type="SAM" id="MobiDB-lite"/>
    </source>
</evidence>
<evidence type="ECO:0000313" key="7">
    <source>
        <dbReference type="EMBL" id="KAI6662013.1"/>
    </source>
</evidence>
<comment type="similarity">
    <text evidence="2">Belongs to the DOCK family.</text>
</comment>
<dbReference type="InterPro" id="IPR027357">
    <property type="entry name" value="DOCKER_dom"/>
</dbReference>
<dbReference type="GO" id="GO:0007264">
    <property type="term" value="P:small GTPase-mediated signal transduction"/>
    <property type="evidence" value="ECO:0007669"/>
    <property type="project" value="InterPro"/>
</dbReference>
<feature type="region of interest" description="Disordered" evidence="3">
    <location>
        <begin position="141"/>
        <end position="174"/>
    </location>
</feature>
<dbReference type="InterPro" id="IPR046770">
    <property type="entry name" value="DOCKER_Lobe_B"/>
</dbReference>
<gene>
    <name evidence="7" type="ORF">LOD99_9600</name>
</gene>
<dbReference type="PROSITE" id="PS50003">
    <property type="entry name" value="PH_DOMAIN"/>
    <property type="match status" value="1"/>
</dbReference>
<dbReference type="Pfam" id="PF00169">
    <property type="entry name" value="PH"/>
    <property type="match status" value="1"/>
</dbReference>
<feature type="domain" description="PH" evidence="4">
    <location>
        <begin position="204"/>
        <end position="319"/>
    </location>
</feature>
<dbReference type="GO" id="GO:0005085">
    <property type="term" value="F:guanyl-nucleotide exchange factor activity"/>
    <property type="evidence" value="ECO:0007669"/>
    <property type="project" value="UniProtKB-KW"/>
</dbReference>
<dbReference type="PROSITE" id="PS51650">
    <property type="entry name" value="C2_DOCK"/>
    <property type="match status" value="1"/>
</dbReference>
<evidence type="ECO:0000256" key="1">
    <source>
        <dbReference type="ARBA" id="ARBA00022658"/>
    </source>
</evidence>
<dbReference type="InterPro" id="IPR021816">
    <property type="entry name" value="DOCK_C/D_N"/>
</dbReference>
<dbReference type="Pfam" id="PF06920">
    <property type="entry name" value="DHR-2_Lobe_A"/>
    <property type="match status" value="1"/>
</dbReference>
<dbReference type="InterPro" id="IPR043162">
    <property type="entry name" value="DOCK_C_lobe_C"/>
</dbReference>
<reference evidence="7 8" key="1">
    <citation type="journal article" date="2023" name="BMC Biol.">
        <title>The compact genome of the sponge Oopsacas minuta (Hexactinellida) is lacking key metazoan core genes.</title>
        <authorList>
            <person name="Santini S."/>
            <person name="Schenkelaars Q."/>
            <person name="Jourda C."/>
            <person name="Duchesne M."/>
            <person name="Belahbib H."/>
            <person name="Rocher C."/>
            <person name="Selva M."/>
            <person name="Riesgo A."/>
            <person name="Vervoort M."/>
            <person name="Leys S.P."/>
            <person name="Kodjabachian L."/>
            <person name="Le Bivic A."/>
            <person name="Borchiellini C."/>
            <person name="Claverie J.M."/>
            <person name="Renard E."/>
        </authorList>
    </citation>
    <scope>NUCLEOTIDE SEQUENCE [LARGE SCALE GENOMIC DNA]</scope>
    <source>
        <strain evidence="7">SPO-2</strain>
    </source>
</reference>
<dbReference type="InterPro" id="IPR001849">
    <property type="entry name" value="PH_domain"/>
</dbReference>